<reference evidence="2 3" key="1">
    <citation type="submission" date="2021-06" db="EMBL/GenBank/DDBJ databases">
        <authorList>
            <person name="Kallberg Y."/>
            <person name="Tangrot J."/>
            <person name="Rosling A."/>
        </authorList>
    </citation>
    <scope>NUCLEOTIDE SEQUENCE [LARGE SCALE GENOMIC DNA]</scope>
    <source>
        <strain evidence="2 3">120-4 pot B 10/14</strain>
    </source>
</reference>
<dbReference type="EMBL" id="CAJVQB010025481">
    <property type="protein sequence ID" value="CAG8806434.1"/>
    <property type="molecule type" value="Genomic_DNA"/>
</dbReference>
<accession>A0ABN7VYS2</accession>
<dbReference type="Proteomes" id="UP000789901">
    <property type="component" value="Unassembled WGS sequence"/>
</dbReference>
<dbReference type="Gene3D" id="1.10.30.10">
    <property type="entry name" value="High mobility group box domain"/>
    <property type="match status" value="1"/>
</dbReference>
<evidence type="ECO:0000256" key="1">
    <source>
        <dbReference type="SAM" id="MobiDB-lite"/>
    </source>
</evidence>
<dbReference type="InterPro" id="IPR036910">
    <property type="entry name" value="HMG_box_dom_sf"/>
</dbReference>
<evidence type="ECO:0000313" key="3">
    <source>
        <dbReference type="Proteomes" id="UP000789901"/>
    </source>
</evidence>
<name>A0ABN7VYS2_GIGMA</name>
<gene>
    <name evidence="2" type="ORF">GMARGA_LOCUS24295</name>
</gene>
<keyword evidence="3" id="KW-1185">Reference proteome</keyword>
<organism evidence="2 3">
    <name type="scientific">Gigaspora margarita</name>
    <dbReference type="NCBI Taxonomy" id="4874"/>
    <lineage>
        <taxon>Eukaryota</taxon>
        <taxon>Fungi</taxon>
        <taxon>Fungi incertae sedis</taxon>
        <taxon>Mucoromycota</taxon>
        <taxon>Glomeromycotina</taxon>
        <taxon>Glomeromycetes</taxon>
        <taxon>Diversisporales</taxon>
        <taxon>Gigasporaceae</taxon>
        <taxon>Gigaspora</taxon>
    </lineage>
</organism>
<dbReference type="SUPFAM" id="SSF47095">
    <property type="entry name" value="HMG-box"/>
    <property type="match status" value="1"/>
</dbReference>
<evidence type="ECO:0000313" key="2">
    <source>
        <dbReference type="EMBL" id="CAG8806434.1"/>
    </source>
</evidence>
<sequence>MYQRGIYISDEITYANNKYDYNRNETIYKEIDYALIEHEPARHDSESNAKKIIVLPLHQLITPSKNRRNRKTIPRSQNTAKNRTEESNEAKQLYQLMENCAKEVHNIIYPDCNYRPKNIKQIIENNIDDFALEKIRDSQDIKKDFKFISAKAAKNWSEESNEVKQLYQLIADCAREVHKIMYPYYNYRPKRKQFDYCFKAEKKTTKPSLPTSIDLCIPNLSDYDKKVWNLVDKLTDLKWS</sequence>
<proteinExistence type="predicted"/>
<protein>
    <submittedName>
        <fullName evidence="2">2646_t:CDS:1</fullName>
    </submittedName>
</protein>
<comment type="caution">
    <text evidence="2">The sequence shown here is derived from an EMBL/GenBank/DDBJ whole genome shotgun (WGS) entry which is preliminary data.</text>
</comment>
<feature type="region of interest" description="Disordered" evidence="1">
    <location>
        <begin position="64"/>
        <end position="88"/>
    </location>
</feature>